<dbReference type="InterPro" id="IPR036188">
    <property type="entry name" value="FAD/NAD-bd_sf"/>
</dbReference>
<evidence type="ECO:0000256" key="5">
    <source>
        <dbReference type="ARBA" id="ARBA00023002"/>
    </source>
</evidence>
<evidence type="ECO:0000256" key="3">
    <source>
        <dbReference type="ARBA" id="ARBA00022630"/>
    </source>
</evidence>
<dbReference type="GO" id="GO:0005739">
    <property type="term" value="C:mitochondrion"/>
    <property type="evidence" value="ECO:0007669"/>
    <property type="project" value="TreeGrafter"/>
</dbReference>
<keyword evidence="5" id="KW-0560">Oxidoreductase</keyword>
<keyword evidence="6" id="KW-0520">NAD</keyword>
<keyword evidence="11" id="KW-1185">Reference proteome</keyword>
<feature type="domain" description="FAD/NAD(P)-binding" evidence="9">
    <location>
        <begin position="40"/>
        <end position="364"/>
    </location>
</feature>
<comment type="catalytic activity">
    <reaction evidence="8">
        <text>a ubiquinone + NADH + H(+) = a ubiquinol + NAD(+)</text>
        <dbReference type="Rhea" id="RHEA:23152"/>
        <dbReference type="Rhea" id="RHEA-COMP:9565"/>
        <dbReference type="Rhea" id="RHEA-COMP:9566"/>
        <dbReference type="ChEBI" id="CHEBI:15378"/>
        <dbReference type="ChEBI" id="CHEBI:16389"/>
        <dbReference type="ChEBI" id="CHEBI:17976"/>
        <dbReference type="ChEBI" id="CHEBI:57540"/>
        <dbReference type="ChEBI" id="CHEBI:57945"/>
    </reaction>
</comment>
<accession>A0A0D3K0W1</accession>
<dbReference type="InterPro" id="IPR023753">
    <property type="entry name" value="FAD/NAD-binding_dom"/>
</dbReference>
<dbReference type="PANTHER" id="PTHR43706:SF47">
    <property type="entry name" value="EXTERNAL NADH-UBIQUINONE OXIDOREDUCTASE 1, MITOCHONDRIAL-RELATED"/>
    <property type="match status" value="1"/>
</dbReference>
<dbReference type="RefSeq" id="XP_005781825.1">
    <property type="nucleotide sequence ID" value="XM_005781768.1"/>
</dbReference>
<dbReference type="Proteomes" id="UP000013827">
    <property type="component" value="Unassembled WGS sequence"/>
</dbReference>
<evidence type="ECO:0000256" key="6">
    <source>
        <dbReference type="ARBA" id="ARBA00023027"/>
    </source>
</evidence>
<evidence type="ECO:0000313" key="10">
    <source>
        <dbReference type="EnsemblProtists" id="EOD29396"/>
    </source>
</evidence>
<dbReference type="eggNOG" id="KOG2495">
    <property type="taxonomic scope" value="Eukaryota"/>
</dbReference>
<dbReference type="InterPro" id="IPR045024">
    <property type="entry name" value="NDH-2"/>
</dbReference>
<comment type="catalytic activity">
    <reaction evidence="7">
        <text>a quinone + NADH + H(+) = a quinol + NAD(+)</text>
        <dbReference type="Rhea" id="RHEA:46160"/>
        <dbReference type="ChEBI" id="CHEBI:15378"/>
        <dbReference type="ChEBI" id="CHEBI:24646"/>
        <dbReference type="ChEBI" id="CHEBI:57540"/>
        <dbReference type="ChEBI" id="CHEBI:57945"/>
        <dbReference type="ChEBI" id="CHEBI:132124"/>
        <dbReference type="EC" id="1.6.5.9"/>
    </reaction>
</comment>
<dbReference type="Pfam" id="PF07992">
    <property type="entry name" value="Pyr_redox_2"/>
    <property type="match status" value="1"/>
</dbReference>
<comment type="similarity">
    <text evidence="1">Belongs to the NADH dehydrogenase family.</text>
</comment>
<organism evidence="10 11">
    <name type="scientific">Emiliania huxleyi (strain CCMP1516)</name>
    <dbReference type="NCBI Taxonomy" id="280463"/>
    <lineage>
        <taxon>Eukaryota</taxon>
        <taxon>Haptista</taxon>
        <taxon>Haptophyta</taxon>
        <taxon>Prymnesiophyceae</taxon>
        <taxon>Isochrysidales</taxon>
        <taxon>Noelaerhabdaceae</taxon>
        <taxon>Emiliania</taxon>
    </lineage>
</organism>
<dbReference type="GO" id="GO:0050136">
    <property type="term" value="F:NADH dehydrogenase (quinone) (non-electrogenic) activity"/>
    <property type="evidence" value="ECO:0007669"/>
    <property type="project" value="UniProtKB-EC"/>
</dbReference>
<dbReference type="STRING" id="2903.R1F2E4"/>
<evidence type="ECO:0000256" key="2">
    <source>
        <dbReference type="ARBA" id="ARBA00012637"/>
    </source>
</evidence>
<reference evidence="11" key="1">
    <citation type="journal article" date="2013" name="Nature">
        <title>Pan genome of the phytoplankton Emiliania underpins its global distribution.</title>
        <authorList>
            <person name="Read B.A."/>
            <person name="Kegel J."/>
            <person name="Klute M.J."/>
            <person name="Kuo A."/>
            <person name="Lefebvre S.C."/>
            <person name="Maumus F."/>
            <person name="Mayer C."/>
            <person name="Miller J."/>
            <person name="Monier A."/>
            <person name="Salamov A."/>
            <person name="Young J."/>
            <person name="Aguilar M."/>
            <person name="Claverie J.M."/>
            <person name="Frickenhaus S."/>
            <person name="Gonzalez K."/>
            <person name="Herman E.K."/>
            <person name="Lin Y.C."/>
            <person name="Napier J."/>
            <person name="Ogata H."/>
            <person name="Sarno A.F."/>
            <person name="Shmutz J."/>
            <person name="Schroeder D."/>
            <person name="de Vargas C."/>
            <person name="Verret F."/>
            <person name="von Dassow P."/>
            <person name="Valentin K."/>
            <person name="Van de Peer Y."/>
            <person name="Wheeler G."/>
            <person name="Dacks J.B."/>
            <person name="Delwiche C.F."/>
            <person name="Dyhrman S.T."/>
            <person name="Glockner G."/>
            <person name="John U."/>
            <person name="Richards T."/>
            <person name="Worden A.Z."/>
            <person name="Zhang X."/>
            <person name="Grigoriev I.V."/>
            <person name="Allen A.E."/>
            <person name="Bidle K."/>
            <person name="Borodovsky M."/>
            <person name="Bowler C."/>
            <person name="Brownlee C."/>
            <person name="Cock J.M."/>
            <person name="Elias M."/>
            <person name="Gladyshev V.N."/>
            <person name="Groth M."/>
            <person name="Guda C."/>
            <person name="Hadaegh A."/>
            <person name="Iglesias-Rodriguez M.D."/>
            <person name="Jenkins J."/>
            <person name="Jones B.M."/>
            <person name="Lawson T."/>
            <person name="Leese F."/>
            <person name="Lindquist E."/>
            <person name="Lobanov A."/>
            <person name="Lomsadze A."/>
            <person name="Malik S.B."/>
            <person name="Marsh M.E."/>
            <person name="Mackinder L."/>
            <person name="Mock T."/>
            <person name="Mueller-Roeber B."/>
            <person name="Pagarete A."/>
            <person name="Parker M."/>
            <person name="Probert I."/>
            <person name="Quesneville H."/>
            <person name="Raines C."/>
            <person name="Rensing S.A."/>
            <person name="Riano-Pachon D.M."/>
            <person name="Richier S."/>
            <person name="Rokitta S."/>
            <person name="Shiraiwa Y."/>
            <person name="Soanes D.M."/>
            <person name="van der Giezen M."/>
            <person name="Wahlund T.M."/>
            <person name="Williams B."/>
            <person name="Wilson W."/>
            <person name="Wolfe G."/>
            <person name="Wurch L.L."/>
        </authorList>
    </citation>
    <scope>NUCLEOTIDE SEQUENCE</scope>
</reference>
<keyword evidence="4" id="KW-0274">FAD</keyword>
<dbReference type="OMA" id="HVDVLTN"/>
<dbReference type="AlphaFoldDB" id="A0A0D3K0W1"/>
<evidence type="ECO:0000259" key="9">
    <source>
        <dbReference type="Pfam" id="PF07992"/>
    </source>
</evidence>
<dbReference type="EC" id="1.6.5.9" evidence="2"/>
<evidence type="ECO:0000256" key="4">
    <source>
        <dbReference type="ARBA" id="ARBA00022827"/>
    </source>
</evidence>
<evidence type="ECO:0000256" key="7">
    <source>
        <dbReference type="ARBA" id="ARBA00047599"/>
    </source>
</evidence>
<keyword evidence="3" id="KW-0285">Flavoprotein</keyword>
<protein>
    <recommendedName>
        <fullName evidence="2">NADH:ubiquinone reductase (non-electrogenic)</fullName>
        <ecNumber evidence="2">1.6.5.9</ecNumber>
    </recommendedName>
</protein>
<dbReference type="SUPFAM" id="SSF51905">
    <property type="entry name" value="FAD/NAD(P)-binding domain"/>
    <property type="match status" value="2"/>
</dbReference>
<dbReference type="PANTHER" id="PTHR43706">
    <property type="entry name" value="NADH DEHYDROGENASE"/>
    <property type="match status" value="1"/>
</dbReference>
<evidence type="ECO:0000256" key="1">
    <source>
        <dbReference type="ARBA" id="ARBA00005272"/>
    </source>
</evidence>
<sequence>MIVRGQACRGLRAAGSACRRALSTPSFAPAGSLAWPKKPRVLILGSGWGGNKVARNLDGNKFDVRLVSPSNHFLFTSFLPATAVGTLEFRAVQEPVRTNPNLSQYYQAKATRLYPKEKKVVCTDIFKEKEFELEYDFLIIAAGCKTNTFRTPGVDEREGIEVFFLKHLYHARQIRSRMLECFERAAMPARVKPGEVPTAESAAKRQEEIDRLLSFVVVGGGPTNCEFATELKDFLTKDVARWYPDLVDRVKVTIVEAGPKILGMFSEHLIEYYLAGLQRKEVDVRVNTLLAKVLPFGMMVWSAGLAPVKFLTENNNFEKGMMGRIKVDDYLRVPDTGGCVYAIGDCAVTPEPLPPIASSAEQQGQYLADCFNTYYYKPEFQSSSDEDLPLPGPVPAPVGLPFPRFMYPNSAKFSYINVGGMVSMGFGDGIVDMSRADVPGFEFGDRVYKPSMRGYFAMAAWRGGYLLKQLSYRNMMLIPMYWFKSIIFGRDISNGY</sequence>
<dbReference type="KEGG" id="ehx:EMIHUDRAFT_463050"/>
<dbReference type="Gene3D" id="3.50.50.100">
    <property type="match status" value="1"/>
</dbReference>
<proteinExistence type="inferred from homology"/>
<reference evidence="10" key="2">
    <citation type="submission" date="2024-10" db="UniProtKB">
        <authorList>
            <consortium name="EnsemblProtists"/>
        </authorList>
    </citation>
    <scope>IDENTIFICATION</scope>
</reference>
<dbReference type="HOGENOM" id="CLU_021377_1_3_1"/>
<dbReference type="PaxDb" id="2903-EOD29396"/>
<dbReference type="GeneID" id="19046745"/>
<evidence type="ECO:0000256" key="8">
    <source>
        <dbReference type="ARBA" id="ARBA00049010"/>
    </source>
</evidence>
<dbReference type="EnsemblProtists" id="EOD29396">
    <property type="protein sequence ID" value="EOD29396"/>
    <property type="gene ID" value="EMIHUDRAFT_463050"/>
</dbReference>
<evidence type="ECO:0000313" key="11">
    <source>
        <dbReference type="Proteomes" id="UP000013827"/>
    </source>
</evidence>
<name>A0A0D3K0W1_EMIH1</name>